<dbReference type="Proteomes" id="UP000216361">
    <property type="component" value="Unassembled WGS sequence"/>
</dbReference>
<dbReference type="Gene3D" id="3.40.50.410">
    <property type="entry name" value="von Willebrand factor, type A domain"/>
    <property type="match status" value="1"/>
</dbReference>
<dbReference type="GO" id="GO:0009236">
    <property type="term" value="P:cobalamin biosynthetic process"/>
    <property type="evidence" value="ECO:0007669"/>
    <property type="project" value="InterPro"/>
</dbReference>
<reference evidence="2 3" key="1">
    <citation type="submission" date="2017-07" db="EMBL/GenBank/DDBJ databases">
        <title>Elstera cyanobacteriorum sp. nov., a novel bacterium isolated from cyanobacterial aggregates in a eutrophic lake.</title>
        <authorList>
            <person name="Cai H."/>
        </authorList>
    </citation>
    <scope>NUCLEOTIDE SEQUENCE [LARGE SCALE GENOMIC DNA]</scope>
    <source>
        <strain evidence="2 3">TH019</strain>
    </source>
</reference>
<dbReference type="InterPro" id="IPR051928">
    <property type="entry name" value="NorD/CobT"/>
</dbReference>
<dbReference type="AlphaFoldDB" id="A0A255XQW4"/>
<gene>
    <name evidence="2" type="ORF">CHR90_07590</name>
</gene>
<sequence length="495" mass="54805">MVPSPALLSCLPLLAASLGHRHGVTVEIGGPRAYTDGRVIRLPDLPTSGDPRFLGLVRGYIDHEAAHIRFTDFDLLRREQPDVLEKYVWNILEDWRIEDRLAKLYPGCGENFRALIQELFLDAPRPKLPKTQWFLDWLLLTVRSWRLPALAGRVRRRAGEVERVIPGLLDRVTPILERMRQHCPDSAACLAYAREIIALWMNTPPDDPNADPQPLRGSDEADLPEDIAAILRRCLRASSKEPIKSRTSVAVMGDKPVQSLTDQQLADSRRLTSGLKARLTGLLQASILKRVARSRRGKLDPKLLASLATGSPRIFRQGQPKPGLNTAVHLLLDTSGSMRERISLAGHLAHAVAEALYGVGLPLAVTAFPGRPQLGTATYVPLLDYGDRPHARFLPDASGDTPLTQVLWAVLQQISRRPEPRQILLLLTDGEPDDPETAKDVLTTAARLGIEVYALGIKAPSITSLLPITSQNIDTLDALPEALFQMLQRALIRRK</sequence>
<dbReference type="PANTHER" id="PTHR41248:SF1">
    <property type="entry name" value="NORD PROTEIN"/>
    <property type="match status" value="1"/>
</dbReference>
<dbReference type="Pfam" id="PF00092">
    <property type="entry name" value="VWA"/>
    <property type="match status" value="1"/>
</dbReference>
<dbReference type="InterPro" id="IPR006538">
    <property type="entry name" value="CobT"/>
</dbReference>
<accession>A0A255XQW4</accession>
<dbReference type="SUPFAM" id="SSF53300">
    <property type="entry name" value="vWA-like"/>
    <property type="match status" value="1"/>
</dbReference>
<feature type="domain" description="VWFA" evidence="1">
    <location>
        <begin position="325"/>
        <end position="491"/>
    </location>
</feature>
<dbReference type="InterPro" id="IPR036465">
    <property type="entry name" value="vWFA_dom_sf"/>
</dbReference>
<dbReference type="Pfam" id="PF06213">
    <property type="entry name" value="CobT"/>
    <property type="match status" value="1"/>
</dbReference>
<proteinExistence type="predicted"/>
<evidence type="ECO:0000313" key="3">
    <source>
        <dbReference type="Proteomes" id="UP000216361"/>
    </source>
</evidence>
<protein>
    <recommendedName>
        <fullName evidence="1">VWFA domain-containing protein</fullName>
    </recommendedName>
</protein>
<comment type="caution">
    <text evidence="2">The sequence shown here is derived from an EMBL/GenBank/DDBJ whole genome shotgun (WGS) entry which is preliminary data.</text>
</comment>
<dbReference type="EMBL" id="NOXS01000031">
    <property type="protein sequence ID" value="OYQ19292.1"/>
    <property type="molecule type" value="Genomic_DNA"/>
</dbReference>
<evidence type="ECO:0000313" key="2">
    <source>
        <dbReference type="EMBL" id="OYQ19292.1"/>
    </source>
</evidence>
<dbReference type="OrthoDB" id="9758211at2"/>
<dbReference type="SMART" id="SM00327">
    <property type="entry name" value="VWA"/>
    <property type="match status" value="1"/>
</dbReference>
<dbReference type="PANTHER" id="PTHR41248">
    <property type="entry name" value="NORD PROTEIN"/>
    <property type="match status" value="1"/>
</dbReference>
<name>A0A255XQW4_9PROT</name>
<keyword evidence="3" id="KW-1185">Reference proteome</keyword>
<dbReference type="InterPro" id="IPR002035">
    <property type="entry name" value="VWF_A"/>
</dbReference>
<dbReference type="RefSeq" id="WP_094408396.1">
    <property type="nucleotide sequence ID" value="NZ_BMJZ01000004.1"/>
</dbReference>
<evidence type="ECO:0000259" key="1">
    <source>
        <dbReference type="SMART" id="SM00327"/>
    </source>
</evidence>
<organism evidence="2 3">
    <name type="scientific">Elstera cyanobacteriorum</name>
    <dbReference type="NCBI Taxonomy" id="2022747"/>
    <lineage>
        <taxon>Bacteria</taxon>
        <taxon>Pseudomonadati</taxon>
        <taxon>Pseudomonadota</taxon>
        <taxon>Alphaproteobacteria</taxon>
        <taxon>Rhodospirillales</taxon>
        <taxon>Rhodospirillaceae</taxon>
        <taxon>Elstera</taxon>
    </lineage>
</organism>